<organism evidence="1 2">
    <name type="scientific">Candidatus Acutalibacter pullistercoris</name>
    <dbReference type="NCBI Taxonomy" id="2838418"/>
    <lineage>
        <taxon>Bacteria</taxon>
        <taxon>Bacillati</taxon>
        <taxon>Bacillota</taxon>
        <taxon>Clostridia</taxon>
        <taxon>Eubacteriales</taxon>
        <taxon>Acutalibacteraceae</taxon>
        <taxon>Acutalibacter</taxon>
    </lineage>
</organism>
<sequence length="137" mass="14622">MITLLTGKKGSGKTKKLIEMANEAVKNSNGNVVVVEKGLKLTYDISHAARLIDIDSYDVQGGKGLYGFLAGICAGNYDVTDIFVDSTLKIAGTGPEVLAPLVEELKRLSDTVEANFVLSISAADEELPQSVTEYVLK</sequence>
<accession>A0A9D2C249</accession>
<proteinExistence type="predicted"/>
<dbReference type="EMBL" id="DXDU01000128">
    <property type="protein sequence ID" value="HIY27117.1"/>
    <property type="molecule type" value="Genomic_DNA"/>
</dbReference>
<evidence type="ECO:0008006" key="3">
    <source>
        <dbReference type="Google" id="ProtNLM"/>
    </source>
</evidence>
<reference evidence="1" key="2">
    <citation type="submission" date="2021-04" db="EMBL/GenBank/DDBJ databases">
        <authorList>
            <person name="Gilroy R."/>
        </authorList>
    </citation>
    <scope>NUCLEOTIDE SEQUENCE</scope>
    <source>
        <strain evidence="1">1282</strain>
    </source>
</reference>
<comment type="caution">
    <text evidence="1">The sequence shown here is derived from an EMBL/GenBank/DDBJ whole genome shotgun (WGS) entry which is preliminary data.</text>
</comment>
<name>A0A9D2C249_9FIRM</name>
<dbReference type="Proteomes" id="UP000823915">
    <property type="component" value="Unassembled WGS sequence"/>
</dbReference>
<evidence type="ECO:0000313" key="2">
    <source>
        <dbReference type="Proteomes" id="UP000823915"/>
    </source>
</evidence>
<reference evidence="1" key="1">
    <citation type="journal article" date="2021" name="PeerJ">
        <title>Extensive microbial diversity within the chicken gut microbiome revealed by metagenomics and culture.</title>
        <authorList>
            <person name="Gilroy R."/>
            <person name="Ravi A."/>
            <person name="Getino M."/>
            <person name="Pursley I."/>
            <person name="Horton D.L."/>
            <person name="Alikhan N.F."/>
            <person name="Baker D."/>
            <person name="Gharbi K."/>
            <person name="Hall N."/>
            <person name="Watson M."/>
            <person name="Adriaenssens E.M."/>
            <person name="Foster-Nyarko E."/>
            <person name="Jarju S."/>
            <person name="Secka A."/>
            <person name="Antonio M."/>
            <person name="Oren A."/>
            <person name="Chaudhuri R.R."/>
            <person name="La Ragione R."/>
            <person name="Hildebrand F."/>
            <person name="Pallen M.J."/>
        </authorList>
    </citation>
    <scope>NUCLEOTIDE SEQUENCE</scope>
    <source>
        <strain evidence="1">1282</strain>
    </source>
</reference>
<evidence type="ECO:0000313" key="1">
    <source>
        <dbReference type="EMBL" id="HIY27117.1"/>
    </source>
</evidence>
<gene>
    <name evidence="1" type="ORF">H9838_08115</name>
</gene>
<dbReference type="AlphaFoldDB" id="A0A9D2C249"/>
<protein>
    <recommendedName>
        <fullName evidence="3">Twitching motility protein PilT</fullName>
    </recommendedName>
</protein>